<proteinExistence type="predicted"/>
<keyword evidence="2" id="KW-1185">Reference proteome</keyword>
<accession>A0A812TKM9</accession>
<sequence>MKLAVYEAFGRFRKEVLSLSAALAALRGAASRAKKAFRMMKAVKDEGMPTYKNPFVHGNLFLILTIEPGASDSWKLVQLSHALSYRVCVALLSRCVAAERHSRDLELLDCSLLGQGKAAAADDKDVEIHTVTDIDPVQSFNSNKAFSS</sequence>
<name>A0A812TKM9_9DINO</name>
<dbReference type="EMBL" id="CAJNDS010002574">
    <property type="protein sequence ID" value="CAE7530940.1"/>
    <property type="molecule type" value="Genomic_DNA"/>
</dbReference>
<protein>
    <submittedName>
        <fullName evidence="1">PLT2 protein</fullName>
    </submittedName>
</protein>
<dbReference type="AlphaFoldDB" id="A0A812TKM9"/>
<dbReference type="Proteomes" id="UP000604046">
    <property type="component" value="Unassembled WGS sequence"/>
</dbReference>
<evidence type="ECO:0000313" key="2">
    <source>
        <dbReference type="Proteomes" id="UP000604046"/>
    </source>
</evidence>
<comment type="caution">
    <text evidence="1">The sequence shown here is derived from an EMBL/GenBank/DDBJ whole genome shotgun (WGS) entry which is preliminary data.</text>
</comment>
<reference evidence="1" key="1">
    <citation type="submission" date="2021-02" db="EMBL/GenBank/DDBJ databases">
        <authorList>
            <person name="Dougan E. K."/>
            <person name="Rhodes N."/>
            <person name="Thang M."/>
            <person name="Chan C."/>
        </authorList>
    </citation>
    <scope>NUCLEOTIDE SEQUENCE</scope>
</reference>
<organism evidence="1 2">
    <name type="scientific">Symbiodinium natans</name>
    <dbReference type="NCBI Taxonomy" id="878477"/>
    <lineage>
        <taxon>Eukaryota</taxon>
        <taxon>Sar</taxon>
        <taxon>Alveolata</taxon>
        <taxon>Dinophyceae</taxon>
        <taxon>Suessiales</taxon>
        <taxon>Symbiodiniaceae</taxon>
        <taxon>Symbiodinium</taxon>
    </lineage>
</organism>
<evidence type="ECO:0000313" key="1">
    <source>
        <dbReference type="EMBL" id="CAE7530940.1"/>
    </source>
</evidence>
<gene>
    <name evidence="1" type="primary">PLT2</name>
    <name evidence="1" type="ORF">SNAT2548_LOCUS29744</name>
</gene>